<proteinExistence type="predicted"/>
<keyword evidence="2" id="KW-0472">Membrane</keyword>
<accession>A0A2T5P5X3</accession>
<gene>
    <name evidence="3" type="ORF">DBO85_17885</name>
</gene>
<dbReference type="AlphaFoldDB" id="A0A2T5P5X3"/>
<organism evidence="3 4">
    <name type="scientific">Pseudomonas mangrovi</name>
    <dbReference type="NCBI Taxonomy" id="2161748"/>
    <lineage>
        <taxon>Bacteria</taxon>
        <taxon>Pseudomonadati</taxon>
        <taxon>Pseudomonadota</taxon>
        <taxon>Gammaproteobacteria</taxon>
        <taxon>Pseudomonadales</taxon>
        <taxon>Pseudomonadaceae</taxon>
        <taxon>Pseudomonas</taxon>
    </lineage>
</organism>
<evidence type="ECO:0000256" key="1">
    <source>
        <dbReference type="SAM" id="MobiDB-lite"/>
    </source>
</evidence>
<evidence type="ECO:0000256" key="2">
    <source>
        <dbReference type="SAM" id="Phobius"/>
    </source>
</evidence>
<dbReference type="Proteomes" id="UP000244064">
    <property type="component" value="Unassembled WGS sequence"/>
</dbReference>
<dbReference type="EMBL" id="QASN01000021">
    <property type="protein sequence ID" value="PTU73114.1"/>
    <property type="molecule type" value="Genomic_DNA"/>
</dbReference>
<feature type="transmembrane region" description="Helical" evidence="2">
    <location>
        <begin position="110"/>
        <end position="134"/>
    </location>
</feature>
<comment type="caution">
    <text evidence="3">The sequence shown here is derived from an EMBL/GenBank/DDBJ whole genome shotgun (WGS) entry which is preliminary data.</text>
</comment>
<dbReference type="OrthoDB" id="9102337at2"/>
<reference evidence="3 4" key="1">
    <citation type="submission" date="2018-04" db="EMBL/GenBank/DDBJ databases">
        <title>Pseudomonas sp. nov., isolated from mangrove soil.</title>
        <authorList>
            <person name="Chen C."/>
        </authorList>
    </citation>
    <scope>NUCLEOTIDE SEQUENCE [LARGE SCALE GENOMIC DNA]</scope>
    <source>
        <strain evidence="3 4">TC-11</strain>
    </source>
</reference>
<protein>
    <submittedName>
        <fullName evidence="3">DUF3592 domain-containing protein</fullName>
    </submittedName>
</protein>
<feature type="compositionally biased region" description="Basic and acidic residues" evidence="1">
    <location>
        <begin position="7"/>
        <end position="16"/>
    </location>
</feature>
<feature type="region of interest" description="Disordered" evidence="1">
    <location>
        <begin position="1"/>
        <end position="26"/>
    </location>
</feature>
<keyword evidence="2" id="KW-0812">Transmembrane</keyword>
<evidence type="ECO:0000313" key="4">
    <source>
        <dbReference type="Proteomes" id="UP000244064"/>
    </source>
</evidence>
<name>A0A2T5P5X3_9PSED</name>
<sequence length="141" mass="15170">MRGQVRWRSDHGKDSARFAGAGRRARGPGVGGLALEQGRFLEVAQRAPGEVVALNAGGSHPQIRFHGTDGQAISYPQGGLIWGYREDMQVEVLYDPADPRRGAVINDRGAIWGMSIFSGVIGGGLFLGGLWTLWLARRKSG</sequence>
<evidence type="ECO:0000313" key="3">
    <source>
        <dbReference type="EMBL" id="PTU73114.1"/>
    </source>
</evidence>
<keyword evidence="2" id="KW-1133">Transmembrane helix</keyword>
<keyword evidence="4" id="KW-1185">Reference proteome</keyword>